<dbReference type="Pfam" id="PF00817">
    <property type="entry name" value="IMS"/>
    <property type="match status" value="1"/>
</dbReference>
<evidence type="ECO:0000256" key="5">
    <source>
        <dbReference type="ARBA" id="ARBA00022679"/>
    </source>
</evidence>
<feature type="active site" evidence="15">
    <location>
        <position position="108"/>
    </location>
</feature>
<reference evidence="17 18" key="1">
    <citation type="submission" date="2018-09" db="EMBL/GenBank/DDBJ databases">
        <title>Alcanivorax profundi sp. nov., isolated from 1000 m-depth seawater of the Mariana Trench.</title>
        <authorList>
            <person name="Liu J."/>
        </authorList>
    </citation>
    <scope>NUCLEOTIDE SEQUENCE [LARGE SCALE GENOMIC DNA]</scope>
    <source>
        <strain evidence="17 18">MTEO17</strain>
    </source>
</reference>
<accession>A0A418XVG8</accession>
<dbReference type="SUPFAM" id="SSF100879">
    <property type="entry name" value="Lesion bypass DNA polymerase (Y-family), little finger domain"/>
    <property type="match status" value="1"/>
</dbReference>
<dbReference type="EMBL" id="QYYA01000004">
    <property type="protein sequence ID" value="RJG16737.1"/>
    <property type="molecule type" value="Genomic_DNA"/>
</dbReference>
<keyword evidence="3 15" id="KW-0515">Mutator protein</keyword>
<dbReference type="Proteomes" id="UP000283734">
    <property type="component" value="Unassembled WGS sequence"/>
</dbReference>
<keyword evidence="11 15" id="KW-0239">DNA-directed DNA polymerase</keyword>
<comment type="function">
    <text evidence="15">Poorly processive, error-prone DNA polymerase involved in untargeted mutagenesis. Copies undamaged DNA at stalled replication forks, which arise in vivo from mismatched or misaligned primer ends. These misaligned primers can be extended by PolIV. Exhibits no 3'-5' exonuclease (proofreading) activity. May be involved in translesional synthesis, in conjunction with the beta clamp from PolIII.</text>
</comment>
<dbReference type="InterPro" id="IPR017961">
    <property type="entry name" value="DNA_pol_Y-fam_little_finger"/>
</dbReference>
<sequence>MSHPPRKIIHVDCDCFYAAVEVRDDRTLLGRPVAVGGDPHRRGVIATCNYPARQFGVHSAMASSQALRLCPDLVIVPPNFDKYRKVSTQIHDIFKRYTSLIEPLSLDEAYLDVTASEQYDNSATRIADAIRREVRQQIGITVSAGVAPNKFLAKVASDWRKPDGLFVIPPDQVERFVAELPVKKISGVGRVTAERMTSLNLHTCGDLQGLSRLTLAQHFGSFGERLYHLSRGEDNRPVQTGRRRKSVSVERTYDKDQPTLNDWLRELDGLLEKLKARFERLDQNYLISGLTAKVKYQDFVSLSCDKAGTDLDPAHFEALLQQLWERRQGPARLLGIGARLRDLKAPQQPDLFPEEWDKALRQRRGKS</sequence>
<dbReference type="GO" id="GO:0009432">
    <property type="term" value="P:SOS response"/>
    <property type="evidence" value="ECO:0007669"/>
    <property type="project" value="UniProtKB-ARBA"/>
</dbReference>
<evidence type="ECO:0000256" key="9">
    <source>
        <dbReference type="ARBA" id="ARBA00022763"/>
    </source>
</evidence>
<evidence type="ECO:0000256" key="1">
    <source>
        <dbReference type="ARBA" id="ARBA00004496"/>
    </source>
</evidence>
<feature type="site" description="Substrate discrimination" evidence="15">
    <location>
        <position position="17"/>
    </location>
</feature>
<dbReference type="RefSeq" id="WP_022986295.1">
    <property type="nucleotide sequence ID" value="NZ_CAXGPP010000086.1"/>
</dbReference>
<evidence type="ECO:0000256" key="6">
    <source>
        <dbReference type="ARBA" id="ARBA00022695"/>
    </source>
</evidence>
<dbReference type="InterPro" id="IPR053848">
    <property type="entry name" value="IMS_HHH_1"/>
</dbReference>
<dbReference type="GO" id="GO:0042276">
    <property type="term" value="P:error-prone translesion synthesis"/>
    <property type="evidence" value="ECO:0007669"/>
    <property type="project" value="TreeGrafter"/>
</dbReference>
<dbReference type="Pfam" id="PF11799">
    <property type="entry name" value="IMS_C"/>
    <property type="match status" value="1"/>
</dbReference>
<comment type="subunit">
    <text evidence="15">Monomer.</text>
</comment>
<feature type="domain" description="UmuC" evidence="16">
    <location>
        <begin position="8"/>
        <end position="189"/>
    </location>
</feature>
<comment type="similarity">
    <text evidence="2 15">Belongs to the DNA polymerase type-Y family.</text>
</comment>
<dbReference type="EC" id="2.7.7.7" evidence="15"/>
<keyword evidence="10 15" id="KW-0460">Magnesium</keyword>
<evidence type="ECO:0000256" key="15">
    <source>
        <dbReference type="HAMAP-Rule" id="MF_01113"/>
    </source>
</evidence>
<evidence type="ECO:0000256" key="4">
    <source>
        <dbReference type="ARBA" id="ARBA00022490"/>
    </source>
</evidence>
<dbReference type="PROSITE" id="PS50173">
    <property type="entry name" value="UMUC"/>
    <property type="match status" value="1"/>
</dbReference>
<evidence type="ECO:0000256" key="11">
    <source>
        <dbReference type="ARBA" id="ARBA00022932"/>
    </source>
</evidence>
<evidence type="ECO:0000256" key="2">
    <source>
        <dbReference type="ARBA" id="ARBA00010945"/>
    </source>
</evidence>
<evidence type="ECO:0000313" key="17">
    <source>
        <dbReference type="EMBL" id="RJG16737.1"/>
    </source>
</evidence>
<dbReference type="PANTHER" id="PTHR11076:SF33">
    <property type="entry name" value="DNA POLYMERASE KAPPA"/>
    <property type="match status" value="1"/>
</dbReference>
<protein>
    <recommendedName>
        <fullName evidence="15">DNA polymerase IV</fullName>
        <shortName evidence="15">Pol IV</shortName>
        <ecNumber evidence="15">2.7.7.7</ecNumber>
    </recommendedName>
</protein>
<dbReference type="OrthoDB" id="9808813at2"/>
<keyword evidence="18" id="KW-1185">Reference proteome</keyword>
<keyword evidence="9 15" id="KW-0227">DNA damage</keyword>
<evidence type="ECO:0000259" key="16">
    <source>
        <dbReference type="PROSITE" id="PS50173"/>
    </source>
</evidence>
<dbReference type="HAMAP" id="MF_01113">
    <property type="entry name" value="DNApol_IV"/>
    <property type="match status" value="1"/>
</dbReference>
<feature type="binding site" evidence="15">
    <location>
        <position position="12"/>
    </location>
    <ligand>
        <name>Mg(2+)</name>
        <dbReference type="ChEBI" id="CHEBI:18420"/>
    </ligand>
</feature>
<comment type="subcellular location">
    <subcellularLocation>
        <location evidence="1 15">Cytoplasm</location>
    </subcellularLocation>
</comment>
<evidence type="ECO:0000256" key="10">
    <source>
        <dbReference type="ARBA" id="ARBA00022842"/>
    </source>
</evidence>
<dbReference type="InterPro" id="IPR050116">
    <property type="entry name" value="DNA_polymerase-Y"/>
</dbReference>
<evidence type="ECO:0000256" key="8">
    <source>
        <dbReference type="ARBA" id="ARBA00022723"/>
    </source>
</evidence>
<evidence type="ECO:0000256" key="13">
    <source>
        <dbReference type="ARBA" id="ARBA00023204"/>
    </source>
</evidence>
<keyword evidence="13 15" id="KW-0234">DNA repair</keyword>
<evidence type="ECO:0000256" key="3">
    <source>
        <dbReference type="ARBA" id="ARBA00022457"/>
    </source>
</evidence>
<dbReference type="GO" id="GO:0006281">
    <property type="term" value="P:DNA repair"/>
    <property type="evidence" value="ECO:0007669"/>
    <property type="project" value="UniProtKB-UniRule"/>
</dbReference>
<evidence type="ECO:0000313" key="18">
    <source>
        <dbReference type="Proteomes" id="UP000283734"/>
    </source>
</evidence>
<dbReference type="CDD" id="cd03586">
    <property type="entry name" value="PolY_Pol_IV_kappa"/>
    <property type="match status" value="1"/>
</dbReference>
<dbReference type="GO" id="GO:0006261">
    <property type="term" value="P:DNA-templated DNA replication"/>
    <property type="evidence" value="ECO:0007669"/>
    <property type="project" value="UniProtKB-UniRule"/>
</dbReference>
<dbReference type="InterPro" id="IPR022880">
    <property type="entry name" value="DNApol_IV"/>
</dbReference>
<dbReference type="GO" id="GO:0003684">
    <property type="term" value="F:damaged DNA binding"/>
    <property type="evidence" value="ECO:0007669"/>
    <property type="project" value="InterPro"/>
</dbReference>
<dbReference type="Gene3D" id="3.30.70.270">
    <property type="match status" value="1"/>
</dbReference>
<dbReference type="SUPFAM" id="SSF56672">
    <property type="entry name" value="DNA/RNA polymerases"/>
    <property type="match status" value="1"/>
</dbReference>
<dbReference type="FunFam" id="1.10.150.20:FF:000019">
    <property type="entry name" value="DNA polymerase IV"/>
    <property type="match status" value="1"/>
</dbReference>
<dbReference type="FunFam" id="3.40.1170.60:FF:000001">
    <property type="entry name" value="DNA polymerase IV"/>
    <property type="match status" value="1"/>
</dbReference>
<keyword evidence="8 15" id="KW-0479">Metal-binding</keyword>
<dbReference type="InterPro" id="IPR043128">
    <property type="entry name" value="Rev_trsase/Diguanyl_cyclase"/>
</dbReference>
<keyword evidence="7 15" id="KW-0235">DNA replication</keyword>
<dbReference type="InterPro" id="IPR036775">
    <property type="entry name" value="DNA_pol_Y-fam_lit_finger_sf"/>
</dbReference>
<keyword evidence="12 15" id="KW-0238">DNA-binding</keyword>
<evidence type="ECO:0000256" key="12">
    <source>
        <dbReference type="ARBA" id="ARBA00023125"/>
    </source>
</evidence>
<dbReference type="GO" id="GO:0003887">
    <property type="term" value="F:DNA-directed DNA polymerase activity"/>
    <property type="evidence" value="ECO:0007669"/>
    <property type="project" value="UniProtKB-UniRule"/>
</dbReference>
<dbReference type="Gene3D" id="3.40.1170.60">
    <property type="match status" value="1"/>
</dbReference>
<dbReference type="AlphaFoldDB" id="A0A418XVG8"/>
<dbReference type="NCBIfam" id="NF002677">
    <property type="entry name" value="PRK02406.1"/>
    <property type="match status" value="1"/>
</dbReference>
<dbReference type="GO" id="GO:0000287">
    <property type="term" value="F:magnesium ion binding"/>
    <property type="evidence" value="ECO:0007669"/>
    <property type="project" value="UniProtKB-UniRule"/>
</dbReference>
<dbReference type="Pfam" id="PF21999">
    <property type="entry name" value="IMS_HHH_1"/>
    <property type="match status" value="1"/>
</dbReference>
<dbReference type="InterPro" id="IPR043502">
    <property type="entry name" value="DNA/RNA_pol_sf"/>
</dbReference>
<keyword evidence="6 15" id="KW-0548">Nucleotidyltransferase</keyword>
<name>A0A418XVG8_9GAMM</name>
<comment type="cofactor">
    <cofactor evidence="15">
        <name>Mg(2+)</name>
        <dbReference type="ChEBI" id="CHEBI:18420"/>
    </cofactor>
    <text evidence="15">Binds 2 magnesium ions per subunit.</text>
</comment>
<dbReference type="InterPro" id="IPR001126">
    <property type="entry name" value="UmuC"/>
</dbReference>
<proteinExistence type="inferred from homology"/>
<gene>
    <name evidence="15" type="primary">dinB</name>
    <name evidence="17" type="ORF">D4A39_13000</name>
</gene>
<dbReference type="Gene3D" id="1.10.150.20">
    <property type="entry name" value="5' to 3' exonuclease, C-terminal subdomain"/>
    <property type="match status" value="1"/>
</dbReference>
<dbReference type="PANTHER" id="PTHR11076">
    <property type="entry name" value="DNA REPAIR POLYMERASE UMUC / TRANSFERASE FAMILY MEMBER"/>
    <property type="match status" value="1"/>
</dbReference>
<dbReference type="Gene3D" id="3.30.1490.100">
    <property type="entry name" value="DNA polymerase, Y-family, little finger domain"/>
    <property type="match status" value="1"/>
</dbReference>
<organism evidence="17 18">
    <name type="scientific">Alcanivorax profundi</name>
    <dbReference type="NCBI Taxonomy" id="2338368"/>
    <lineage>
        <taxon>Bacteria</taxon>
        <taxon>Pseudomonadati</taxon>
        <taxon>Pseudomonadota</taxon>
        <taxon>Gammaproteobacteria</taxon>
        <taxon>Oceanospirillales</taxon>
        <taxon>Alcanivoracaceae</taxon>
        <taxon>Alcanivorax</taxon>
    </lineage>
</organism>
<evidence type="ECO:0000256" key="7">
    <source>
        <dbReference type="ARBA" id="ARBA00022705"/>
    </source>
</evidence>
<dbReference type="GO" id="GO:0005829">
    <property type="term" value="C:cytosol"/>
    <property type="evidence" value="ECO:0007669"/>
    <property type="project" value="TreeGrafter"/>
</dbReference>
<keyword evidence="5 15" id="KW-0808">Transferase</keyword>
<comment type="catalytic activity">
    <reaction evidence="14 15">
        <text>DNA(n) + a 2'-deoxyribonucleoside 5'-triphosphate = DNA(n+1) + diphosphate</text>
        <dbReference type="Rhea" id="RHEA:22508"/>
        <dbReference type="Rhea" id="RHEA-COMP:17339"/>
        <dbReference type="Rhea" id="RHEA-COMP:17340"/>
        <dbReference type="ChEBI" id="CHEBI:33019"/>
        <dbReference type="ChEBI" id="CHEBI:61560"/>
        <dbReference type="ChEBI" id="CHEBI:173112"/>
        <dbReference type="EC" id="2.7.7.7"/>
    </reaction>
</comment>
<feature type="binding site" evidence="15">
    <location>
        <position position="107"/>
    </location>
    <ligand>
        <name>Mg(2+)</name>
        <dbReference type="ChEBI" id="CHEBI:18420"/>
    </ligand>
</feature>
<keyword evidence="4 15" id="KW-0963">Cytoplasm</keyword>
<evidence type="ECO:0000256" key="14">
    <source>
        <dbReference type="ARBA" id="ARBA00049244"/>
    </source>
</evidence>
<comment type="caution">
    <text evidence="17">The sequence shown here is derived from an EMBL/GenBank/DDBJ whole genome shotgun (WGS) entry which is preliminary data.</text>
</comment>